<evidence type="ECO:0000313" key="1">
    <source>
        <dbReference type="EMBL" id="RPB00186.1"/>
    </source>
</evidence>
<protein>
    <submittedName>
        <fullName evidence="1">Uncharacterized protein</fullName>
    </submittedName>
</protein>
<evidence type="ECO:0000313" key="2">
    <source>
        <dbReference type="Proteomes" id="UP000276215"/>
    </source>
</evidence>
<reference evidence="1 2" key="1">
    <citation type="journal article" date="2018" name="Nat. Ecol. Evol.">
        <title>Pezizomycetes genomes reveal the molecular basis of ectomycorrhizal truffle lifestyle.</title>
        <authorList>
            <person name="Murat C."/>
            <person name="Payen T."/>
            <person name="Noel B."/>
            <person name="Kuo A."/>
            <person name="Morin E."/>
            <person name="Chen J."/>
            <person name="Kohler A."/>
            <person name="Krizsan K."/>
            <person name="Balestrini R."/>
            <person name="Da Silva C."/>
            <person name="Montanini B."/>
            <person name="Hainaut M."/>
            <person name="Levati E."/>
            <person name="Barry K.W."/>
            <person name="Belfiori B."/>
            <person name="Cichocki N."/>
            <person name="Clum A."/>
            <person name="Dockter R.B."/>
            <person name="Fauchery L."/>
            <person name="Guy J."/>
            <person name="Iotti M."/>
            <person name="Le Tacon F."/>
            <person name="Lindquist E.A."/>
            <person name="Lipzen A."/>
            <person name="Malagnac F."/>
            <person name="Mello A."/>
            <person name="Molinier V."/>
            <person name="Miyauchi S."/>
            <person name="Poulain J."/>
            <person name="Riccioni C."/>
            <person name="Rubini A."/>
            <person name="Sitrit Y."/>
            <person name="Splivallo R."/>
            <person name="Traeger S."/>
            <person name="Wang M."/>
            <person name="Zifcakova L."/>
            <person name="Wipf D."/>
            <person name="Zambonelli A."/>
            <person name="Paolocci F."/>
            <person name="Nowrousian M."/>
            <person name="Ottonello S."/>
            <person name="Baldrian P."/>
            <person name="Spatafora J.W."/>
            <person name="Henrissat B."/>
            <person name="Nagy L.G."/>
            <person name="Aury J.M."/>
            <person name="Wincker P."/>
            <person name="Grigoriev I.V."/>
            <person name="Bonfante P."/>
            <person name="Martin F.M."/>
        </authorList>
    </citation>
    <scope>NUCLEOTIDE SEQUENCE [LARGE SCALE GENOMIC DNA]</scope>
    <source>
        <strain evidence="1 2">120613-1</strain>
    </source>
</reference>
<accession>A0A3N4JPH7</accession>
<dbReference type="Proteomes" id="UP000276215">
    <property type="component" value="Unassembled WGS sequence"/>
</dbReference>
<keyword evidence="2" id="KW-1185">Reference proteome</keyword>
<proteinExistence type="predicted"/>
<name>A0A3N4JPH7_9PEZI</name>
<organism evidence="1 2">
    <name type="scientific">Choiromyces venosus 120613-1</name>
    <dbReference type="NCBI Taxonomy" id="1336337"/>
    <lineage>
        <taxon>Eukaryota</taxon>
        <taxon>Fungi</taxon>
        <taxon>Dikarya</taxon>
        <taxon>Ascomycota</taxon>
        <taxon>Pezizomycotina</taxon>
        <taxon>Pezizomycetes</taxon>
        <taxon>Pezizales</taxon>
        <taxon>Tuberaceae</taxon>
        <taxon>Choiromyces</taxon>
    </lineage>
</organism>
<dbReference type="EMBL" id="ML120382">
    <property type="protein sequence ID" value="RPB00186.1"/>
    <property type="molecule type" value="Genomic_DNA"/>
</dbReference>
<sequence>MSSPWRNWLARSTVNREVGSSSLPGEVNFSGETGRKKLEIPYYLVKFVFTLGSQNKVLLRIFDRIAFPVVFFSYKRMVKVSKTTPMVKYCENPTPKGYCLLKRTRSLSHTFF</sequence>
<gene>
    <name evidence="1" type="ORF">L873DRAFT_835910</name>
</gene>
<dbReference type="OrthoDB" id="4367858at2759"/>
<dbReference type="AlphaFoldDB" id="A0A3N4JPH7"/>